<organism evidence="2 3">
    <name type="scientific">Mycobacterium tuberculosis</name>
    <dbReference type="NCBI Taxonomy" id="1773"/>
    <lineage>
        <taxon>Bacteria</taxon>
        <taxon>Bacillati</taxon>
        <taxon>Actinomycetota</taxon>
        <taxon>Actinomycetes</taxon>
        <taxon>Mycobacteriales</taxon>
        <taxon>Mycobacteriaceae</taxon>
        <taxon>Mycobacterium</taxon>
        <taxon>Mycobacterium tuberculosis complex</taxon>
    </lineage>
</organism>
<name>A0A916LBE6_MYCTX</name>
<comment type="caution">
    <text evidence="2">The sequence shown here is derived from an EMBL/GenBank/DDBJ whole genome shotgun (WGS) entry which is preliminary data.</text>
</comment>
<dbReference type="Proteomes" id="UP000039021">
    <property type="component" value="Unassembled WGS sequence"/>
</dbReference>
<accession>A0A916LBE6</accession>
<sequence>MTGAISSWTPNKNCARKPSTKMGIAIMTSPVTSTAESKIPP</sequence>
<gene>
    <name evidence="2" type="ORF">ERS007739_02224</name>
</gene>
<evidence type="ECO:0000313" key="3">
    <source>
        <dbReference type="Proteomes" id="UP000039021"/>
    </source>
</evidence>
<dbReference type="AlphaFoldDB" id="A0A916LBE6"/>
<feature type="region of interest" description="Disordered" evidence="1">
    <location>
        <begin position="1"/>
        <end position="41"/>
    </location>
</feature>
<reference evidence="3" key="1">
    <citation type="submission" date="2015-03" db="EMBL/GenBank/DDBJ databases">
        <authorList>
            <consortium name="Pathogen Informatics"/>
        </authorList>
    </citation>
    <scope>NUCLEOTIDE SEQUENCE [LARGE SCALE GENOMIC DNA]</scope>
    <source>
        <strain evidence="3">N09902308</strain>
    </source>
</reference>
<feature type="compositionally biased region" description="Polar residues" evidence="1">
    <location>
        <begin position="1"/>
        <end position="12"/>
    </location>
</feature>
<feature type="compositionally biased region" description="Polar residues" evidence="1">
    <location>
        <begin position="29"/>
        <end position="41"/>
    </location>
</feature>
<dbReference type="EMBL" id="CSBK01000985">
    <property type="protein sequence ID" value="COY17997.1"/>
    <property type="molecule type" value="Genomic_DNA"/>
</dbReference>
<protein>
    <submittedName>
        <fullName evidence="2">Uncharacterized protein</fullName>
    </submittedName>
</protein>
<evidence type="ECO:0000313" key="2">
    <source>
        <dbReference type="EMBL" id="COY17997.1"/>
    </source>
</evidence>
<proteinExistence type="predicted"/>
<evidence type="ECO:0000256" key="1">
    <source>
        <dbReference type="SAM" id="MobiDB-lite"/>
    </source>
</evidence>